<dbReference type="PROSITE" id="PS00323">
    <property type="entry name" value="RIBOSOMAL_S19"/>
    <property type="match status" value="1"/>
</dbReference>
<dbReference type="HAMAP" id="MF_00531">
    <property type="entry name" value="Ribosomal_uS19"/>
    <property type="match status" value="1"/>
</dbReference>
<proteinExistence type="inferred from homology"/>
<protein>
    <recommendedName>
        <fullName evidence="6 7">Small ribosomal subunit protein uS19</fullName>
    </recommendedName>
</protein>
<dbReference type="GO" id="GO:0015935">
    <property type="term" value="C:small ribosomal subunit"/>
    <property type="evidence" value="ECO:0007669"/>
    <property type="project" value="InterPro"/>
</dbReference>
<evidence type="ECO:0000256" key="8">
    <source>
        <dbReference type="RuleBase" id="RU003485"/>
    </source>
</evidence>
<comment type="function">
    <text evidence="7">Protein S19 forms a complex with S13 that binds strongly to the 16S ribosomal RNA.</text>
</comment>
<dbReference type="GO" id="GO:0019843">
    <property type="term" value="F:rRNA binding"/>
    <property type="evidence" value="ECO:0007669"/>
    <property type="project" value="UniProtKB-UniRule"/>
</dbReference>
<dbReference type="Pfam" id="PF00203">
    <property type="entry name" value="Ribosomal_S19"/>
    <property type="match status" value="1"/>
</dbReference>
<evidence type="ECO:0000256" key="1">
    <source>
        <dbReference type="ARBA" id="ARBA00007345"/>
    </source>
</evidence>
<dbReference type="GO" id="GO:0003735">
    <property type="term" value="F:structural constituent of ribosome"/>
    <property type="evidence" value="ECO:0007669"/>
    <property type="project" value="InterPro"/>
</dbReference>
<name>A0A1F5NV33_9BACT</name>
<keyword evidence="4 7" id="KW-0689">Ribosomal protein</keyword>
<evidence type="ECO:0000256" key="3">
    <source>
        <dbReference type="ARBA" id="ARBA00022884"/>
    </source>
</evidence>
<dbReference type="InterPro" id="IPR005732">
    <property type="entry name" value="Ribosomal_uS19_bac-type"/>
</dbReference>
<accession>A0A1F5NV33</accession>
<dbReference type="PANTHER" id="PTHR11880">
    <property type="entry name" value="RIBOSOMAL PROTEIN S19P FAMILY MEMBER"/>
    <property type="match status" value="1"/>
</dbReference>
<dbReference type="EMBL" id="MFEL01000008">
    <property type="protein sequence ID" value="OGE81473.1"/>
    <property type="molecule type" value="Genomic_DNA"/>
</dbReference>
<evidence type="ECO:0000256" key="7">
    <source>
        <dbReference type="HAMAP-Rule" id="MF_00531"/>
    </source>
</evidence>
<dbReference type="STRING" id="1817825.A2720_02940"/>
<reference evidence="10 11" key="1">
    <citation type="journal article" date="2016" name="Nat. Commun.">
        <title>Thousands of microbial genomes shed light on interconnected biogeochemical processes in an aquifer system.</title>
        <authorList>
            <person name="Anantharaman K."/>
            <person name="Brown C.T."/>
            <person name="Hug L.A."/>
            <person name="Sharon I."/>
            <person name="Castelle C.J."/>
            <person name="Probst A.J."/>
            <person name="Thomas B.C."/>
            <person name="Singh A."/>
            <person name="Wilkins M.J."/>
            <person name="Karaoz U."/>
            <person name="Brodie E.L."/>
            <person name="Williams K.H."/>
            <person name="Hubbard S.S."/>
            <person name="Banfield J.F."/>
        </authorList>
    </citation>
    <scope>NUCLEOTIDE SEQUENCE [LARGE SCALE GENOMIC DNA]</scope>
</reference>
<evidence type="ECO:0000256" key="2">
    <source>
        <dbReference type="ARBA" id="ARBA00022730"/>
    </source>
</evidence>
<evidence type="ECO:0000313" key="11">
    <source>
        <dbReference type="Proteomes" id="UP000178892"/>
    </source>
</evidence>
<organism evidence="10 11">
    <name type="scientific">Candidatus Doudnabacteria bacterium RIFCSPHIGHO2_01_FULL_46_24</name>
    <dbReference type="NCBI Taxonomy" id="1817825"/>
    <lineage>
        <taxon>Bacteria</taxon>
        <taxon>Candidatus Doudnaibacteriota</taxon>
    </lineage>
</organism>
<dbReference type="InterPro" id="IPR023575">
    <property type="entry name" value="Ribosomal_uS19_SF"/>
</dbReference>
<evidence type="ECO:0000256" key="9">
    <source>
        <dbReference type="SAM" id="MobiDB-lite"/>
    </source>
</evidence>
<feature type="region of interest" description="Disordered" evidence="9">
    <location>
        <begin position="90"/>
        <end position="114"/>
    </location>
</feature>
<dbReference type="FunFam" id="3.30.860.10:FF:000001">
    <property type="entry name" value="30S ribosomal protein S19"/>
    <property type="match status" value="1"/>
</dbReference>
<comment type="caution">
    <text evidence="10">The sequence shown here is derived from an EMBL/GenBank/DDBJ whole genome shotgun (WGS) entry which is preliminary data.</text>
</comment>
<dbReference type="GO" id="GO:0005737">
    <property type="term" value="C:cytoplasm"/>
    <property type="evidence" value="ECO:0007669"/>
    <property type="project" value="UniProtKB-ARBA"/>
</dbReference>
<dbReference type="InterPro" id="IPR020934">
    <property type="entry name" value="Ribosomal_uS19_CS"/>
</dbReference>
<comment type="similarity">
    <text evidence="1 7 8">Belongs to the universal ribosomal protein uS19 family.</text>
</comment>
<evidence type="ECO:0000313" key="10">
    <source>
        <dbReference type="EMBL" id="OGE81473.1"/>
    </source>
</evidence>
<dbReference type="SUPFAM" id="SSF54570">
    <property type="entry name" value="Ribosomal protein S19"/>
    <property type="match status" value="1"/>
</dbReference>
<keyword evidence="5 7" id="KW-0687">Ribonucleoprotein</keyword>
<gene>
    <name evidence="7" type="primary">rpsS</name>
    <name evidence="10" type="ORF">A2720_02940</name>
</gene>
<evidence type="ECO:0000256" key="4">
    <source>
        <dbReference type="ARBA" id="ARBA00022980"/>
    </source>
</evidence>
<keyword evidence="2 7" id="KW-0699">rRNA-binding</keyword>
<dbReference type="AlphaFoldDB" id="A0A1F5NV33"/>
<dbReference type="InterPro" id="IPR002222">
    <property type="entry name" value="Ribosomal_uS19"/>
</dbReference>
<keyword evidence="3 7" id="KW-0694">RNA-binding</keyword>
<sequence>MSRSLKKGPFIDPKLWAKIQKIRPGSKNEIKTWSRDSTIFPEMVGLAFLVHNGKNFITVNVNENMVGHKLGEFAPTRKFVRHGGRMAKEEAAASVDAEKRQMEAAKAPEPEAKK</sequence>
<dbReference type="Gene3D" id="3.30.860.10">
    <property type="entry name" value="30s Ribosomal Protein S19, Chain A"/>
    <property type="match status" value="1"/>
</dbReference>
<dbReference type="Proteomes" id="UP000178892">
    <property type="component" value="Unassembled WGS sequence"/>
</dbReference>
<dbReference type="GO" id="GO:0006412">
    <property type="term" value="P:translation"/>
    <property type="evidence" value="ECO:0007669"/>
    <property type="project" value="UniProtKB-UniRule"/>
</dbReference>
<evidence type="ECO:0000256" key="6">
    <source>
        <dbReference type="ARBA" id="ARBA00035163"/>
    </source>
</evidence>
<dbReference type="PANTHER" id="PTHR11880:SF8">
    <property type="entry name" value="SMALL RIBOSOMAL SUBUNIT PROTEIN US19M"/>
    <property type="match status" value="1"/>
</dbReference>
<evidence type="ECO:0000256" key="5">
    <source>
        <dbReference type="ARBA" id="ARBA00023274"/>
    </source>
</evidence>
<dbReference type="NCBIfam" id="TIGR01050">
    <property type="entry name" value="rpsS_bact"/>
    <property type="match status" value="1"/>
</dbReference>
<dbReference type="GO" id="GO:0000028">
    <property type="term" value="P:ribosomal small subunit assembly"/>
    <property type="evidence" value="ECO:0007669"/>
    <property type="project" value="TreeGrafter"/>
</dbReference>
<dbReference type="PRINTS" id="PR00975">
    <property type="entry name" value="RIBOSOMALS19"/>
</dbReference>